<name>A0A427YMV4_9TREE</name>
<dbReference type="GO" id="GO:0003677">
    <property type="term" value="F:DNA binding"/>
    <property type="evidence" value="ECO:0007669"/>
    <property type="project" value="InterPro"/>
</dbReference>
<dbReference type="SMART" id="SM00906">
    <property type="entry name" value="Fungal_trans"/>
    <property type="match status" value="1"/>
</dbReference>
<feature type="compositionally biased region" description="Polar residues" evidence="4">
    <location>
        <begin position="803"/>
        <end position="815"/>
    </location>
</feature>
<dbReference type="AlphaFoldDB" id="A0A427YMV4"/>
<evidence type="ECO:0000313" key="6">
    <source>
        <dbReference type="EMBL" id="RSH92379.1"/>
    </source>
</evidence>
<dbReference type="CDD" id="cd12148">
    <property type="entry name" value="fungal_TF_MHR"/>
    <property type="match status" value="1"/>
</dbReference>
<keyword evidence="2" id="KW-0479">Metal-binding</keyword>
<feature type="region of interest" description="Disordered" evidence="4">
    <location>
        <begin position="260"/>
        <end position="305"/>
    </location>
</feature>
<dbReference type="InterPro" id="IPR001138">
    <property type="entry name" value="Zn2Cys6_DnaBD"/>
</dbReference>
<organism evidence="6 7">
    <name type="scientific">Saitozyma podzolica</name>
    <dbReference type="NCBI Taxonomy" id="1890683"/>
    <lineage>
        <taxon>Eukaryota</taxon>
        <taxon>Fungi</taxon>
        <taxon>Dikarya</taxon>
        <taxon>Basidiomycota</taxon>
        <taxon>Agaricomycotina</taxon>
        <taxon>Tremellomycetes</taxon>
        <taxon>Tremellales</taxon>
        <taxon>Trimorphomycetaceae</taxon>
        <taxon>Saitozyma</taxon>
    </lineage>
</organism>
<dbReference type="PANTHER" id="PTHR31001">
    <property type="entry name" value="UNCHARACTERIZED TRANSCRIPTIONAL REGULATORY PROTEIN"/>
    <property type="match status" value="1"/>
</dbReference>
<dbReference type="PROSITE" id="PS50048">
    <property type="entry name" value="ZN2_CY6_FUNGAL_2"/>
    <property type="match status" value="1"/>
</dbReference>
<dbReference type="GO" id="GO:0008270">
    <property type="term" value="F:zinc ion binding"/>
    <property type="evidence" value="ECO:0007669"/>
    <property type="project" value="InterPro"/>
</dbReference>
<dbReference type="PANTHER" id="PTHR31001:SF87">
    <property type="entry name" value="COL-21"/>
    <property type="match status" value="1"/>
</dbReference>
<dbReference type="SMART" id="SM00066">
    <property type="entry name" value="GAL4"/>
    <property type="match status" value="1"/>
</dbReference>
<feature type="region of interest" description="Disordered" evidence="4">
    <location>
        <begin position="185"/>
        <end position="229"/>
    </location>
</feature>
<evidence type="ECO:0000256" key="3">
    <source>
        <dbReference type="ARBA" id="ARBA00023242"/>
    </source>
</evidence>
<gene>
    <name evidence="6" type="ORF">EHS25_008794</name>
</gene>
<feature type="domain" description="Zn(2)-C6 fungal-type" evidence="5">
    <location>
        <begin position="157"/>
        <end position="187"/>
    </location>
</feature>
<reference evidence="6 7" key="1">
    <citation type="submission" date="2018-11" db="EMBL/GenBank/DDBJ databases">
        <title>Genome sequence of Saitozyma podzolica DSM 27192.</title>
        <authorList>
            <person name="Aliyu H."/>
            <person name="Gorte O."/>
            <person name="Ochsenreither K."/>
        </authorList>
    </citation>
    <scope>NUCLEOTIDE SEQUENCE [LARGE SCALE GENOMIC DNA]</scope>
    <source>
        <strain evidence="6 7">DSM 27192</strain>
    </source>
</reference>
<feature type="region of interest" description="Disordered" evidence="4">
    <location>
        <begin position="1"/>
        <end position="156"/>
    </location>
</feature>
<dbReference type="GO" id="GO:0000981">
    <property type="term" value="F:DNA-binding transcription factor activity, RNA polymerase II-specific"/>
    <property type="evidence" value="ECO:0007669"/>
    <property type="project" value="InterPro"/>
</dbReference>
<feature type="compositionally biased region" description="Gly residues" evidence="4">
    <location>
        <begin position="1"/>
        <end position="10"/>
    </location>
</feature>
<evidence type="ECO:0000256" key="4">
    <source>
        <dbReference type="SAM" id="MobiDB-lite"/>
    </source>
</evidence>
<dbReference type="GO" id="GO:0005634">
    <property type="term" value="C:nucleus"/>
    <property type="evidence" value="ECO:0007669"/>
    <property type="project" value="UniProtKB-SubCell"/>
</dbReference>
<dbReference type="EMBL" id="RSCD01000006">
    <property type="protein sequence ID" value="RSH92379.1"/>
    <property type="molecule type" value="Genomic_DNA"/>
</dbReference>
<evidence type="ECO:0000313" key="7">
    <source>
        <dbReference type="Proteomes" id="UP000279259"/>
    </source>
</evidence>
<dbReference type="PROSITE" id="PS00463">
    <property type="entry name" value="ZN2_CY6_FUNGAL_1"/>
    <property type="match status" value="1"/>
</dbReference>
<dbReference type="Proteomes" id="UP000279259">
    <property type="component" value="Unassembled WGS sequence"/>
</dbReference>
<dbReference type="Pfam" id="PF00172">
    <property type="entry name" value="Zn_clus"/>
    <property type="match status" value="1"/>
</dbReference>
<evidence type="ECO:0000259" key="5">
    <source>
        <dbReference type="PROSITE" id="PS50048"/>
    </source>
</evidence>
<dbReference type="InterPro" id="IPR007219">
    <property type="entry name" value="XnlR_reg_dom"/>
</dbReference>
<dbReference type="InterPro" id="IPR050613">
    <property type="entry name" value="Sec_Metabolite_Reg"/>
</dbReference>
<dbReference type="STRING" id="1890683.A0A427YMV4"/>
<evidence type="ECO:0000256" key="1">
    <source>
        <dbReference type="ARBA" id="ARBA00004123"/>
    </source>
</evidence>
<keyword evidence="3" id="KW-0539">Nucleus</keyword>
<sequence>MQSSRGGGHGSRWSPPPLPGISPRTVDPHPRLPSLADFPHRTAASHWDGSGGGSSYPILNTRPTSAYTDRPPSGTFTDSRPGSGYPGPEQHRPPTARINPPPQPAGFAEDSLPHSPPSASRRESVSHDSPGGTGKHTVNSPSDDAPQKKKKRRVALSCAECAKRKQKCNRETPCQHCVARRVPELCVPYTRTGSPPPRNSRADSTQTPDAKPAMTAEIPASGPRPPSMLPTLSVRVARLEAMVNSMINRVGEPGLEGKALSDWRITTTPPPQSHESPREGSADWSSRSRQRTAGDADELSAGNPETVEQAVLNLDVESSTRNPRPQSFIGASETVPLGLDYHGTPAEQLQKLFHECGVSPEKVHDLMRDLPPQAFAKNLVDWFFSKFNFVRYPISEFLFRQSFHALYENRSINSTSVLALPLVFIVLAVATRIAPDHWIEGDEQRRTHSLRMYWNSKQAVIMATAVKAENLLLVETRIVTGLYLVLMHERRLAEGWSEFRAAITTGQAIGLHRDGTKLSQDPYITEYRRRLWSYLLHADATYSCLLGRPTSIDPDFVDTSPPSNIDLDDVRNNPNAAPKPMSEPTFASYLIFREGLGAIVAKVTQHFQKLHGQAGYREIEALDADLKKLVADLPPTFRMLNPDKSYDSKFWYLPIHRYYIQTEILHFTIILHRPWLLRKLRSSRYALSRNACFEAAATDHKIRQQFKIDCPDFFETLLGGSFREFNAAMIAGISIIIDPRNQHASDMRQILKSFMEQHPHDFKMDDFSQKETAIIHTLYRRAQEIEERRARAARPSLKENISAERTQTKSTSSPRGSLDASMPAPPLPIKADGVGSGTNTPIRSPVSMFVSRESPFNGQNITPPGMGSSPEEDQPQKLLDHWLMSNTFFGPNADLTVNPYTGVYPTPQSSFIQATPTATPGMTGGWVDPSMMGPQPVMPGVNPTFLDGTHGALQGLPGTMQADDGNNLAFWNTLIDGIVTTSTSGYDGLNLTHT</sequence>
<keyword evidence="7" id="KW-1185">Reference proteome</keyword>
<dbReference type="CDD" id="cd00067">
    <property type="entry name" value="GAL4"/>
    <property type="match status" value="1"/>
</dbReference>
<dbReference type="SUPFAM" id="SSF57701">
    <property type="entry name" value="Zn2/Cys6 DNA-binding domain"/>
    <property type="match status" value="1"/>
</dbReference>
<feature type="compositionally biased region" description="Polar residues" evidence="4">
    <location>
        <begin position="57"/>
        <end position="67"/>
    </location>
</feature>
<protein>
    <recommendedName>
        <fullName evidence="5">Zn(2)-C6 fungal-type domain-containing protein</fullName>
    </recommendedName>
</protein>
<feature type="region of interest" description="Disordered" evidence="4">
    <location>
        <begin position="789"/>
        <end position="838"/>
    </location>
</feature>
<accession>A0A427YMV4</accession>
<comment type="subcellular location">
    <subcellularLocation>
        <location evidence="1">Nucleus</location>
    </subcellularLocation>
</comment>
<dbReference type="Gene3D" id="4.10.240.10">
    <property type="entry name" value="Zn(2)-C6 fungal-type DNA-binding domain"/>
    <property type="match status" value="1"/>
</dbReference>
<dbReference type="InterPro" id="IPR036864">
    <property type="entry name" value="Zn2-C6_fun-type_DNA-bd_sf"/>
</dbReference>
<dbReference type="Pfam" id="PF04082">
    <property type="entry name" value="Fungal_trans"/>
    <property type="match status" value="1"/>
</dbReference>
<proteinExistence type="predicted"/>
<dbReference type="GO" id="GO:0006351">
    <property type="term" value="P:DNA-templated transcription"/>
    <property type="evidence" value="ECO:0007669"/>
    <property type="project" value="InterPro"/>
</dbReference>
<dbReference type="OrthoDB" id="4934715at2759"/>
<evidence type="ECO:0000256" key="2">
    <source>
        <dbReference type="ARBA" id="ARBA00022723"/>
    </source>
</evidence>
<comment type="caution">
    <text evidence="6">The sequence shown here is derived from an EMBL/GenBank/DDBJ whole genome shotgun (WGS) entry which is preliminary data.</text>
</comment>